<reference evidence="1 2" key="1">
    <citation type="submission" date="2015-09" db="EMBL/GenBank/DDBJ databases">
        <authorList>
            <consortium name="Pathogen Informatics"/>
        </authorList>
    </citation>
    <scope>NUCLEOTIDE SEQUENCE [LARGE SCALE GENOMIC DNA]</scope>
    <source>
        <strain evidence="1 2">2789STDY5608868</strain>
    </source>
</reference>
<dbReference type="Gene3D" id="3.40.50.1000">
    <property type="entry name" value="HAD superfamily/HAD-like"/>
    <property type="match status" value="1"/>
</dbReference>
<proteinExistence type="predicted"/>
<protein>
    <submittedName>
        <fullName evidence="1">Pyridoxal phosphate (PLP) phosphatase</fullName>
    </submittedName>
</protein>
<dbReference type="AlphaFoldDB" id="A0A173R535"/>
<dbReference type="Proteomes" id="UP000095598">
    <property type="component" value="Unassembled WGS sequence"/>
</dbReference>
<accession>A0A173R535</accession>
<dbReference type="Pfam" id="PF08282">
    <property type="entry name" value="Hydrolase_3"/>
    <property type="match status" value="1"/>
</dbReference>
<dbReference type="InterPro" id="IPR036412">
    <property type="entry name" value="HAD-like_sf"/>
</dbReference>
<organism evidence="1 2">
    <name type="scientific">Anaerostipes hadrus</name>
    <dbReference type="NCBI Taxonomy" id="649756"/>
    <lineage>
        <taxon>Bacteria</taxon>
        <taxon>Bacillati</taxon>
        <taxon>Bacillota</taxon>
        <taxon>Clostridia</taxon>
        <taxon>Lachnospirales</taxon>
        <taxon>Lachnospiraceae</taxon>
        <taxon>Anaerostipes</taxon>
    </lineage>
</organism>
<sequence>MSENNKLIFLDVDATLYSKEQRLVPESTIKAIHEAQENGHKVLINTG</sequence>
<dbReference type="InterPro" id="IPR023214">
    <property type="entry name" value="HAD_sf"/>
</dbReference>
<dbReference type="EMBL" id="CYXT01000001">
    <property type="protein sequence ID" value="CUM72905.1"/>
    <property type="molecule type" value="Genomic_DNA"/>
</dbReference>
<dbReference type="SUPFAM" id="SSF56784">
    <property type="entry name" value="HAD-like"/>
    <property type="match status" value="1"/>
</dbReference>
<evidence type="ECO:0000313" key="1">
    <source>
        <dbReference type="EMBL" id="CUM72905.1"/>
    </source>
</evidence>
<gene>
    <name evidence="1" type="ORF">ERS852425_00270</name>
</gene>
<evidence type="ECO:0000313" key="2">
    <source>
        <dbReference type="Proteomes" id="UP000095598"/>
    </source>
</evidence>
<name>A0A173R535_ANAHA</name>